<reference evidence="9 10" key="1">
    <citation type="submission" date="2018-02" db="EMBL/GenBank/DDBJ databases">
        <title>Genomic Encyclopedia of Archaeal and Bacterial Type Strains, Phase II (KMG-II): from individual species to whole genera.</title>
        <authorList>
            <person name="Goeker M."/>
        </authorList>
    </citation>
    <scope>NUCLEOTIDE SEQUENCE [LARGE SCALE GENOMIC DNA]</scope>
    <source>
        <strain evidence="9 10">DSM 3808</strain>
    </source>
</reference>
<keyword evidence="2" id="KW-0805">Transcription regulation</keyword>
<keyword evidence="10" id="KW-1185">Reference proteome</keyword>
<evidence type="ECO:0000256" key="4">
    <source>
        <dbReference type="ARBA" id="ARBA00023163"/>
    </source>
</evidence>
<dbReference type="PANTHER" id="PTHR43280:SF2">
    <property type="entry name" value="HTH-TYPE TRANSCRIPTIONAL REGULATOR EXSA"/>
    <property type="match status" value="1"/>
</dbReference>
<evidence type="ECO:0000256" key="5">
    <source>
        <dbReference type="ARBA" id="ARBA00024867"/>
    </source>
</evidence>
<feature type="modified residue" description="4-aspartylphosphate" evidence="6">
    <location>
        <position position="53"/>
    </location>
</feature>
<dbReference type="RefSeq" id="WP_104436645.1">
    <property type="nucleotide sequence ID" value="NZ_PTJA01000004.1"/>
</dbReference>
<dbReference type="Pfam" id="PF12833">
    <property type="entry name" value="HTH_18"/>
    <property type="match status" value="1"/>
</dbReference>
<dbReference type="SUPFAM" id="SSF52172">
    <property type="entry name" value="CheY-like"/>
    <property type="match status" value="1"/>
</dbReference>
<dbReference type="Proteomes" id="UP000237749">
    <property type="component" value="Unassembled WGS sequence"/>
</dbReference>
<dbReference type="SMART" id="SM00448">
    <property type="entry name" value="REC"/>
    <property type="match status" value="1"/>
</dbReference>
<dbReference type="CDD" id="cd17536">
    <property type="entry name" value="REC_YesN-like"/>
    <property type="match status" value="1"/>
</dbReference>
<organism evidence="9 10">
    <name type="scientific">Lacrimispora xylanisolvens</name>
    <dbReference type="NCBI Taxonomy" id="384636"/>
    <lineage>
        <taxon>Bacteria</taxon>
        <taxon>Bacillati</taxon>
        <taxon>Bacillota</taxon>
        <taxon>Clostridia</taxon>
        <taxon>Lachnospirales</taxon>
        <taxon>Lachnospiraceae</taxon>
        <taxon>Lacrimispora</taxon>
    </lineage>
</organism>
<dbReference type="PANTHER" id="PTHR43280">
    <property type="entry name" value="ARAC-FAMILY TRANSCRIPTIONAL REGULATOR"/>
    <property type="match status" value="1"/>
</dbReference>
<evidence type="ECO:0000313" key="9">
    <source>
        <dbReference type="EMBL" id="PPK81562.1"/>
    </source>
</evidence>
<dbReference type="GO" id="GO:0000160">
    <property type="term" value="P:phosphorelay signal transduction system"/>
    <property type="evidence" value="ECO:0007669"/>
    <property type="project" value="InterPro"/>
</dbReference>
<evidence type="ECO:0000259" key="8">
    <source>
        <dbReference type="PROSITE" id="PS50110"/>
    </source>
</evidence>
<evidence type="ECO:0000256" key="2">
    <source>
        <dbReference type="ARBA" id="ARBA00023015"/>
    </source>
</evidence>
<protein>
    <recommendedName>
        <fullName evidence="1">Stage 0 sporulation protein A homolog</fullName>
    </recommendedName>
</protein>
<comment type="function">
    <text evidence="5">May play the central regulatory role in sporulation. It may be an element of the effector pathway responsible for the activation of sporulation genes in response to nutritional stress. Spo0A may act in concert with spo0H (a sigma factor) to control the expression of some genes that are critical to the sporulation process.</text>
</comment>
<evidence type="ECO:0000256" key="1">
    <source>
        <dbReference type="ARBA" id="ARBA00018672"/>
    </source>
</evidence>
<dbReference type="AlphaFoldDB" id="A0A2S6HUY0"/>
<dbReference type="InterPro" id="IPR018060">
    <property type="entry name" value="HTH_AraC"/>
</dbReference>
<dbReference type="SUPFAM" id="SSF46689">
    <property type="entry name" value="Homeodomain-like"/>
    <property type="match status" value="2"/>
</dbReference>
<evidence type="ECO:0000256" key="3">
    <source>
        <dbReference type="ARBA" id="ARBA00023125"/>
    </source>
</evidence>
<feature type="domain" description="Response regulatory" evidence="8">
    <location>
        <begin position="2"/>
        <end position="118"/>
    </location>
</feature>
<dbReference type="Gene3D" id="3.40.50.2300">
    <property type="match status" value="1"/>
</dbReference>
<dbReference type="InterPro" id="IPR020449">
    <property type="entry name" value="Tscrpt_reg_AraC-type_HTH"/>
</dbReference>
<dbReference type="PRINTS" id="PR00032">
    <property type="entry name" value="HTHARAC"/>
</dbReference>
<dbReference type="OrthoDB" id="1372329at2"/>
<gene>
    <name evidence="9" type="ORF">BXY41_104365</name>
</gene>
<keyword evidence="4" id="KW-0804">Transcription</keyword>
<dbReference type="GO" id="GO:0003700">
    <property type="term" value="F:DNA-binding transcription factor activity"/>
    <property type="evidence" value="ECO:0007669"/>
    <property type="project" value="InterPro"/>
</dbReference>
<sequence length="501" mass="57313">MRILVVEDEPNTRNGIIKIIETYTGHQVVGGASDGETGLSEALRLQPDVVITDINMPQMNGLVMIERMRKEGCEAAAVVLTGYSEFEYAQKAIQLSVVEYLLKPLSVEDIMSVLETVENRLSKTRAKTVSPQQLLFSLLTGELKEETMRQFAGEIRYQNGQEISLFLIQSESILEDTAKQMAELLKVSLETNCLTSFYTFLLPYERQILVMILDGQSVRYLKNLFQTRILKELKEKGEFLISFESICGIGELKDVIRQMQDSLTYSFLFSESCIIDQELIKGLVFERIDYPEYLEHGVKREIKNGSQDGIRRMAGLFEEQVILRRERPETIKNHTVRFVMAILDTARELMKEKDIDGLYQYLLNDMMKTGIREVFLNNYWKIIGMVTDERDSTTLTDNGMILNVIGFIRQNYAREISLTDAAELVGITPEYLSKLFTKEMGINFTAFLGEFRISTAKKLLASGKYKIYEVAELVGYKDTKYFNKVFRSIAGVCPSDYRKGV</sequence>
<dbReference type="PROSITE" id="PS50110">
    <property type="entry name" value="RESPONSE_REGULATORY"/>
    <property type="match status" value="1"/>
</dbReference>
<dbReference type="PROSITE" id="PS01124">
    <property type="entry name" value="HTH_ARAC_FAMILY_2"/>
    <property type="match status" value="1"/>
</dbReference>
<dbReference type="GO" id="GO:0043565">
    <property type="term" value="F:sequence-specific DNA binding"/>
    <property type="evidence" value="ECO:0007669"/>
    <property type="project" value="InterPro"/>
</dbReference>
<proteinExistence type="predicted"/>
<dbReference type="InterPro" id="IPR009057">
    <property type="entry name" value="Homeodomain-like_sf"/>
</dbReference>
<evidence type="ECO:0000256" key="6">
    <source>
        <dbReference type="PROSITE-ProRule" id="PRU00169"/>
    </source>
</evidence>
<dbReference type="InterPro" id="IPR011006">
    <property type="entry name" value="CheY-like_superfamily"/>
</dbReference>
<dbReference type="Gene3D" id="1.10.10.60">
    <property type="entry name" value="Homeodomain-like"/>
    <property type="match status" value="2"/>
</dbReference>
<accession>A0A2S6HUY0</accession>
<keyword evidence="6" id="KW-0597">Phosphoprotein</keyword>
<dbReference type="SMART" id="SM00342">
    <property type="entry name" value="HTH_ARAC"/>
    <property type="match status" value="1"/>
</dbReference>
<dbReference type="Pfam" id="PF00072">
    <property type="entry name" value="Response_reg"/>
    <property type="match status" value="1"/>
</dbReference>
<evidence type="ECO:0000259" key="7">
    <source>
        <dbReference type="PROSITE" id="PS01124"/>
    </source>
</evidence>
<dbReference type="InterPro" id="IPR001789">
    <property type="entry name" value="Sig_transdc_resp-reg_receiver"/>
</dbReference>
<keyword evidence="3" id="KW-0238">DNA-binding</keyword>
<evidence type="ECO:0000313" key="10">
    <source>
        <dbReference type="Proteomes" id="UP000237749"/>
    </source>
</evidence>
<comment type="caution">
    <text evidence="9">The sequence shown here is derived from an EMBL/GenBank/DDBJ whole genome shotgun (WGS) entry which is preliminary data.</text>
</comment>
<dbReference type="EMBL" id="PTJA01000004">
    <property type="protein sequence ID" value="PPK81562.1"/>
    <property type="molecule type" value="Genomic_DNA"/>
</dbReference>
<feature type="domain" description="HTH araC/xylS-type" evidence="7">
    <location>
        <begin position="402"/>
        <end position="500"/>
    </location>
</feature>
<name>A0A2S6HUY0_9FIRM</name>